<dbReference type="PANTHER" id="PTHR12304">
    <property type="entry name" value="INOSINE-URIDINE PREFERRING NUCLEOSIDE HYDROLASE"/>
    <property type="match status" value="1"/>
</dbReference>
<dbReference type="RefSeq" id="WP_006288971.1">
    <property type="nucleotide sequence ID" value="NZ_AP012333.1"/>
</dbReference>
<dbReference type="InterPro" id="IPR023186">
    <property type="entry name" value="IUNH"/>
</dbReference>
<dbReference type="PATRIC" id="fig|864564.6.peg.1129"/>
<dbReference type="PANTHER" id="PTHR12304:SF4">
    <property type="entry name" value="URIDINE NUCLEOSIDASE"/>
    <property type="match status" value="1"/>
</dbReference>
<dbReference type="HOGENOM" id="CLU_036838_3_1_11"/>
<dbReference type="GO" id="GO:0005829">
    <property type="term" value="C:cytosol"/>
    <property type="evidence" value="ECO:0007669"/>
    <property type="project" value="TreeGrafter"/>
</dbReference>
<proteinExistence type="predicted"/>
<dbReference type="GO" id="GO:0006152">
    <property type="term" value="P:purine nucleoside catabolic process"/>
    <property type="evidence" value="ECO:0007669"/>
    <property type="project" value="TreeGrafter"/>
</dbReference>
<name>E6K194_PARDN</name>
<evidence type="ECO:0000259" key="4">
    <source>
        <dbReference type="Pfam" id="PF01156"/>
    </source>
</evidence>
<feature type="region of interest" description="Disordered" evidence="3">
    <location>
        <begin position="123"/>
        <end position="142"/>
    </location>
</feature>
<dbReference type="Proteomes" id="UP000004946">
    <property type="component" value="Chromosome"/>
</dbReference>
<dbReference type="SUPFAM" id="SSF53590">
    <property type="entry name" value="Nucleoside hydrolase"/>
    <property type="match status" value="1"/>
</dbReference>
<dbReference type="Gene3D" id="3.90.245.10">
    <property type="entry name" value="Ribonucleoside hydrolase-like"/>
    <property type="match status" value="1"/>
</dbReference>
<keyword evidence="2" id="KW-0326">Glycosidase</keyword>
<dbReference type="InterPro" id="IPR001910">
    <property type="entry name" value="Inosine/uridine_hydrolase_dom"/>
</dbReference>
<reference evidence="5 6" key="1">
    <citation type="submission" date="2010-12" db="EMBL/GenBank/DDBJ databases">
        <authorList>
            <person name="Muzny D."/>
            <person name="Qin X."/>
            <person name="Buhay C."/>
            <person name="Dugan-Rocha S."/>
            <person name="Ding Y."/>
            <person name="Chen G."/>
            <person name="Hawes A."/>
            <person name="Holder M."/>
            <person name="Jhangiani S."/>
            <person name="Johnson A."/>
            <person name="Khan Z."/>
            <person name="Li Z."/>
            <person name="Liu W."/>
            <person name="Liu X."/>
            <person name="Perez L."/>
            <person name="Shen H."/>
            <person name="Wang Q."/>
            <person name="Watt J."/>
            <person name="Xi L."/>
            <person name="Xin Y."/>
            <person name="Zhou J."/>
            <person name="Deng J."/>
            <person name="Jiang H."/>
            <person name="Liu Y."/>
            <person name="Qu J."/>
            <person name="Song X.-Z."/>
            <person name="Zhang L."/>
            <person name="Villasana D."/>
            <person name="Johnson A."/>
            <person name="Liu J."/>
            <person name="Liyanage D."/>
            <person name="Lorensuhewa L."/>
            <person name="Robinson T."/>
            <person name="Song A."/>
            <person name="Song B.-B."/>
            <person name="Dinh H."/>
            <person name="Thornton R."/>
            <person name="Coyle M."/>
            <person name="Francisco L."/>
            <person name="Jackson L."/>
            <person name="Javaid M."/>
            <person name="Korchina V."/>
            <person name="Kovar C."/>
            <person name="Mata R."/>
            <person name="Mathew T."/>
            <person name="Ngo R."/>
            <person name="Nguyen L."/>
            <person name="Nguyen N."/>
            <person name="Okwuonu G."/>
            <person name="Ongeri F."/>
            <person name="Pham C."/>
            <person name="Simmons D."/>
            <person name="Wilczek-Boney K."/>
            <person name="Hale W."/>
            <person name="Jakkamsetti A."/>
            <person name="Pham P."/>
            <person name="Ruth R."/>
            <person name="San Lucas F."/>
            <person name="Warren J."/>
            <person name="Zhang J."/>
            <person name="Zhao Z."/>
            <person name="Zhou C."/>
            <person name="Zhu D."/>
            <person name="Lee S."/>
            <person name="Bess C."/>
            <person name="Blankenburg K."/>
            <person name="Forbes L."/>
            <person name="Fu Q."/>
            <person name="Gubbala S."/>
            <person name="Hirani K."/>
            <person name="Jayaseelan J.C."/>
            <person name="Lara F."/>
            <person name="Munidasa M."/>
            <person name="Palculict T."/>
            <person name="Patil S."/>
            <person name="Pu L.-L."/>
            <person name="Saada N."/>
            <person name="Tang L."/>
            <person name="Weissenberger G."/>
            <person name="Zhu Y."/>
            <person name="Hemphill L."/>
            <person name="Shang Y."/>
            <person name="Youmans B."/>
            <person name="Ayvaz T."/>
            <person name="Ross M."/>
            <person name="Santibanez J."/>
            <person name="Aqrawi P."/>
            <person name="Gross S."/>
            <person name="Joshi V."/>
            <person name="Fowler G."/>
            <person name="Nazareth L."/>
            <person name="Reid J."/>
            <person name="Worley K."/>
            <person name="Petrosino J."/>
            <person name="Highlander S."/>
            <person name="Gibbs R."/>
        </authorList>
    </citation>
    <scope>NUCLEOTIDE SEQUENCE [LARGE SCALE GENOMIC DNA]</scope>
    <source>
        <strain evidence="5 6">DSM 10105</strain>
    </source>
</reference>
<dbReference type="eggNOG" id="COG1957">
    <property type="taxonomic scope" value="Bacteria"/>
</dbReference>
<keyword evidence="1 5" id="KW-0378">Hydrolase</keyword>
<dbReference type="EMBL" id="AEON01000001">
    <property type="protein sequence ID" value="EFT83575.1"/>
    <property type="molecule type" value="Genomic_DNA"/>
</dbReference>
<protein>
    <submittedName>
        <fullName evidence="5">Inosine-uridine preferring nucleoside hydrolase</fullName>
    </submittedName>
</protein>
<evidence type="ECO:0000256" key="2">
    <source>
        <dbReference type="ARBA" id="ARBA00023295"/>
    </source>
</evidence>
<organism evidence="5 6">
    <name type="scientific">Parascardovia denticolens DSM 10105 = JCM 12538</name>
    <dbReference type="NCBI Taxonomy" id="864564"/>
    <lineage>
        <taxon>Bacteria</taxon>
        <taxon>Bacillati</taxon>
        <taxon>Actinomycetota</taxon>
        <taxon>Actinomycetes</taxon>
        <taxon>Bifidobacteriales</taxon>
        <taxon>Bifidobacteriaceae</taxon>
        <taxon>Parascardovia</taxon>
    </lineage>
</organism>
<dbReference type="GO" id="GO:0008477">
    <property type="term" value="F:purine nucleosidase activity"/>
    <property type="evidence" value="ECO:0007669"/>
    <property type="project" value="TreeGrafter"/>
</dbReference>
<accession>E6K194</accession>
<gene>
    <name evidence="5" type="ORF">HMPREF0620_0580</name>
</gene>
<evidence type="ECO:0000256" key="3">
    <source>
        <dbReference type="SAM" id="MobiDB-lite"/>
    </source>
</evidence>
<dbReference type="InterPro" id="IPR036452">
    <property type="entry name" value="Ribo_hydro-like"/>
</dbReference>
<evidence type="ECO:0000313" key="5">
    <source>
        <dbReference type="EMBL" id="EFT83575.1"/>
    </source>
</evidence>
<dbReference type="AlphaFoldDB" id="E6K194"/>
<sequence>MTSSPRIFLSCDTGIDDALAILYLVESHADLVGVSGVFGNVPEEVATKNSRDLLDFLGREEIPVYRGAARPSFWGKTEETMDKPYQVDPGCTVFHGINGFGNAELPVRPSSAKDGRGIPWETSLESQQESPQNASQALRQEPRKRFRILPDAAGAIIKAVKEFGTSLTVLATGPLTDVSEAIRREPSIIPDLRLVLMGGVLTQPGNGYNLVTETNIINDPEAAQAVFATDMDITMVGLDVTHRCLVTREQEAQVKALGTPLATFVGQMLDYYLSANEKSDPVFLAGSPLHDPLAAAVALEPSLVETFPIALRVELATGVGFGVRGRTIGDPTRLNGPRPHTKVALGVDSKRFVDDWFGKLLTICSKS</sequence>
<evidence type="ECO:0000256" key="1">
    <source>
        <dbReference type="ARBA" id="ARBA00022801"/>
    </source>
</evidence>
<feature type="domain" description="Inosine/uridine-preferring nucleoside hydrolase" evidence="4">
    <location>
        <begin position="7"/>
        <end position="353"/>
    </location>
</feature>
<keyword evidence="6" id="KW-1185">Reference proteome</keyword>
<feature type="compositionally biased region" description="Polar residues" evidence="3">
    <location>
        <begin position="123"/>
        <end position="138"/>
    </location>
</feature>
<dbReference type="Pfam" id="PF01156">
    <property type="entry name" value="IU_nuc_hydro"/>
    <property type="match status" value="1"/>
</dbReference>
<comment type="caution">
    <text evidence="5">The sequence shown here is derived from an EMBL/GenBank/DDBJ whole genome shotgun (WGS) entry which is preliminary data.</text>
</comment>
<dbReference type="KEGG" id="pdo:PSDT_1040"/>
<evidence type="ECO:0000313" key="6">
    <source>
        <dbReference type="Proteomes" id="UP000004946"/>
    </source>
</evidence>